<comment type="subcellular location">
    <subcellularLocation>
        <location evidence="8">Endoplasmic reticulum membrane</location>
        <topology evidence="8">Single-pass type I membrane protein</topology>
    </subcellularLocation>
    <subcellularLocation>
        <location evidence="1">Membrane</location>
        <topology evidence="1">Single-pass type I membrane protein</topology>
    </subcellularLocation>
</comment>
<proteinExistence type="inferred from homology"/>
<accession>A0AAN6JJZ3</accession>
<dbReference type="GO" id="GO:0008250">
    <property type="term" value="C:oligosaccharyltransferase complex"/>
    <property type="evidence" value="ECO:0007669"/>
    <property type="project" value="TreeGrafter"/>
</dbReference>
<dbReference type="Pfam" id="PF03345">
    <property type="entry name" value="OST48_N"/>
    <property type="match status" value="1"/>
</dbReference>
<name>A0AAN6JJZ3_9BASI</name>
<comment type="similarity">
    <text evidence="3 8">Belongs to the DDOST 48 kDa subunit family.</text>
</comment>
<dbReference type="Proteomes" id="UP001176521">
    <property type="component" value="Unassembled WGS sequence"/>
</dbReference>
<sequence length="567" mass="59825">MIKSLHTLLALWAASLALLASAVLGKQPSASGDRLLVVHDAEHSPRASLSALDALLSARGYDLTFREAKSGAPALVEYDERNFDHLLLLSGGSKTLPSDLSPQRLVSFLREGGNVIFGLSSSTMTPALRDLAREFSLEYQDRGSALIDHFRSAPGDDGRHTSVLLGGASDDGRDARTGLFAGGLVSNNVVFAPETLHKVATKPLVVKDASAHQIGDVPLAFPLVLPPGSSFSAEPASVPASDADSGDDEDSASSPPKKADITTEPLAATSDALTGLGPFPPVLLGNGSTASGGGQGAVALDEGVSSLVSAFQLADNSARALWIGSSALFSDELLKDTASSNRAVAEDLLAWGLQEKGVLRIAGTHHTRVRAGAEDVRPAYEGEGREDDEGFGQGMRMYRVKDTVTYSLELEQFTSELGWSPAPRNLDIQVALHMIDPYITVPLHARPIDPAEEASPAGNLAAASTESKGSTTYTATFQLPDRHGVFSFVLLWRRAGWTYLQAKDTAPVRPFNHDEHPRFLSAAWPYVAGAWSTIGAFVLFVGVWVSLDWAKLGGAAAGKGAKKAKTA</sequence>
<evidence type="ECO:0000256" key="4">
    <source>
        <dbReference type="ARBA" id="ARBA00022692"/>
    </source>
</evidence>
<evidence type="ECO:0000256" key="9">
    <source>
        <dbReference type="SAM" id="MobiDB-lite"/>
    </source>
</evidence>
<dbReference type="GO" id="GO:0018279">
    <property type="term" value="P:protein N-linked glycosylation via asparagine"/>
    <property type="evidence" value="ECO:0007669"/>
    <property type="project" value="UniProtKB-UniRule"/>
</dbReference>
<organism evidence="12 13">
    <name type="scientific">Tilletia horrida</name>
    <dbReference type="NCBI Taxonomy" id="155126"/>
    <lineage>
        <taxon>Eukaryota</taxon>
        <taxon>Fungi</taxon>
        <taxon>Dikarya</taxon>
        <taxon>Basidiomycota</taxon>
        <taxon>Ustilaginomycotina</taxon>
        <taxon>Exobasidiomycetes</taxon>
        <taxon>Tilletiales</taxon>
        <taxon>Tilletiaceae</taxon>
        <taxon>Tilletia</taxon>
    </lineage>
</organism>
<evidence type="ECO:0000256" key="5">
    <source>
        <dbReference type="ARBA" id="ARBA00022824"/>
    </source>
</evidence>
<evidence type="ECO:0000256" key="6">
    <source>
        <dbReference type="ARBA" id="ARBA00022989"/>
    </source>
</evidence>
<gene>
    <name evidence="12" type="primary">WBP1</name>
    <name evidence="12" type="ORF">OC842_003642</name>
</gene>
<evidence type="ECO:0000259" key="10">
    <source>
        <dbReference type="Pfam" id="PF03345"/>
    </source>
</evidence>
<feature type="domain" description="OST48 N-terminal" evidence="10">
    <location>
        <begin position="34"/>
        <end position="237"/>
    </location>
</feature>
<keyword evidence="13" id="KW-1185">Reference proteome</keyword>
<feature type="chain" id="PRO_5042665349" description="Dolichyl-diphosphooligosaccharide--protein glycosyltransferase subunit WBP1" evidence="8">
    <location>
        <begin position="26"/>
        <end position="567"/>
    </location>
</feature>
<keyword evidence="4 8" id="KW-0812">Transmembrane</keyword>
<keyword evidence="8" id="KW-0732">Signal</keyword>
<evidence type="ECO:0000259" key="11">
    <source>
        <dbReference type="Pfam" id="PF23358"/>
    </source>
</evidence>
<keyword evidence="6 8" id="KW-1133">Transmembrane helix</keyword>
<evidence type="ECO:0000313" key="12">
    <source>
        <dbReference type="EMBL" id="KAK0531349.1"/>
    </source>
</evidence>
<keyword evidence="12" id="KW-0808">Transferase</keyword>
<comment type="subunit">
    <text evidence="8">Component of the oligosaccharyltransferase (OST) complex.</text>
</comment>
<dbReference type="GO" id="GO:0016740">
    <property type="term" value="F:transferase activity"/>
    <property type="evidence" value="ECO:0007669"/>
    <property type="project" value="UniProtKB-KW"/>
</dbReference>
<comment type="caution">
    <text evidence="12">The sequence shown here is derived from an EMBL/GenBank/DDBJ whole genome shotgun (WGS) entry which is preliminary data.</text>
</comment>
<dbReference type="PANTHER" id="PTHR10830:SF0">
    <property type="entry name" value="DOLICHYL-DIPHOSPHOOLIGOSACCHARIDE--PROTEIN GLYCOSYLTRANSFERASE 48 KDA SUBUNIT"/>
    <property type="match status" value="1"/>
</dbReference>
<dbReference type="InterPro" id="IPR055459">
    <property type="entry name" value="OST48_MD"/>
</dbReference>
<feature type="transmembrane region" description="Helical" evidence="8">
    <location>
        <begin position="523"/>
        <end position="545"/>
    </location>
</feature>
<dbReference type="EMBL" id="JAPDMQ010000188">
    <property type="protein sequence ID" value="KAK0531349.1"/>
    <property type="molecule type" value="Genomic_DNA"/>
</dbReference>
<feature type="region of interest" description="Disordered" evidence="9">
    <location>
        <begin position="232"/>
        <end position="264"/>
    </location>
</feature>
<keyword evidence="5 8" id="KW-0256">Endoplasmic reticulum</keyword>
<dbReference type="PANTHER" id="PTHR10830">
    <property type="entry name" value="DOLICHYL-DIPHOSPHOOLIGOSACCHARIDE--PROTEIN GLYCOSYLTRANSFERASE 48 KDA SUBUNIT"/>
    <property type="match status" value="1"/>
</dbReference>
<protein>
    <recommendedName>
        <fullName evidence="8">Dolichyl-diphosphooligosaccharide--protein glycosyltransferase subunit WBP1</fullName>
        <shortName evidence="8">Oligosaccharyl transferase subunit WBP1</shortName>
    </recommendedName>
</protein>
<keyword evidence="7 8" id="KW-0472">Membrane</keyword>
<evidence type="ECO:0000256" key="2">
    <source>
        <dbReference type="ARBA" id="ARBA00004922"/>
    </source>
</evidence>
<dbReference type="Pfam" id="PF23358">
    <property type="entry name" value="OST48_MD"/>
    <property type="match status" value="1"/>
</dbReference>
<evidence type="ECO:0000256" key="3">
    <source>
        <dbReference type="ARBA" id="ARBA00008743"/>
    </source>
</evidence>
<evidence type="ECO:0000256" key="8">
    <source>
        <dbReference type="RuleBase" id="RU361142"/>
    </source>
</evidence>
<comment type="function">
    <text evidence="8">Subunit of the oligosaccharyl transferase (OST) complex that catalyzes the initial transfer of a defined glycan (Glc(3)Man(9)GlcNAc(2) in eukaryotes) from the lipid carrier dolichol-pyrophosphate to an asparagine residue within an Asn-X-Ser/Thr consensus motif in nascent polypeptide chains, the first step in protein N-glycosylation. N-glycosylation occurs cotranslationally and the complex associates with the Sec61 complex at the channel-forming translocon complex that mediates protein translocation across the endoplasmic reticulum (ER).</text>
</comment>
<feature type="signal peptide" evidence="8">
    <location>
        <begin position="1"/>
        <end position="25"/>
    </location>
</feature>
<dbReference type="InterPro" id="IPR005013">
    <property type="entry name" value="DDOST_48_kDa_subunit"/>
</dbReference>
<dbReference type="InterPro" id="IPR055457">
    <property type="entry name" value="OST48_N"/>
</dbReference>
<reference evidence="12" key="1">
    <citation type="journal article" date="2023" name="PhytoFront">
        <title>Draft Genome Resources of Seven Strains of Tilletia horrida, Causal Agent of Kernel Smut of Rice.</title>
        <authorList>
            <person name="Khanal S."/>
            <person name="Antony Babu S."/>
            <person name="Zhou X.G."/>
        </authorList>
    </citation>
    <scope>NUCLEOTIDE SEQUENCE</scope>
    <source>
        <strain evidence="12">TX3</strain>
    </source>
</reference>
<evidence type="ECO:0000256" key="7">
    <source>
        <dbReference type="ARBA" id="ARBA00023136"/>
    </source>
</evidence>
<dbReference type="AlphaFoldDB" id="A0AAN6JJZ3"/>
<evidence type="ECO:0000313" key="13">
    <source>
        <dbReference type="Proteomes" id="UP001176521"/>
    </source>
</evidence>
<evidence type="ECO:0000256" key="1">
    <source>
        <dbReference type="ARBA" id="ARBA00004479"/>
    </source>
</evidence>
<comment type="pathway">
    <text evidence="2 8">Protein modification; protein glycosylation.</text>
</comment>
<feature type="domain" description="OST48 middle" evidence="11">
    <location>
        <begin position="395"/>
        <end position="546"/>
    </location>
</feature>